<sequence>MKQVSTITRLMESKKQTMVSRAVRTLSKTMSSGQPPAIRLLFPHRNATGKVTSSRANSAASCQVFAMGRSLGKTMFAVKPGRKVQTAVGAKQMEHKRNGHQLNIELIHQSFALEPAPPGNDMLTYADLVHGNIDDVNFIGSGFVQGHFTHWLEPDYQFCGDDCKCMDEVLNQWSILKRADVLFVPVFFHQ</sequence>
<dbReference type="EMBL" id="AWSO01000752">
    <property type="protein sequence ID" value="ESK87694.1"/>
    <property type="molecule type" value="Genomic_DNA"/>
</dbReference>
<reference evidence="1 2" key="1">
    <citation type="journal article" date="2014" name="BMC Genomics">
        <title>Genome and secretome analysis of the hemibiotrophic fungal pathogen, Moniliophthora roreri, which causes frosty pod rot disease of cacao: mechanisms of the biotrophic and necrotrophic phases.</title>
        <authorList>
            <person name="Meinhardt L.W."/>
            <person name="Costa G.G.L."/>
            <person name="Thomazella D.P.T."/>
            <person name="Teixeira P.J.P.L."/>
            <person name="Carazzolle M.F."/>
            <person name="Schuster S.C."/>
            <person name="Carlson J.E."/>
            <person name="Guiltinan M.J."/>
            <person name="Mieczkowski P."/>
            <person name="Farmer A."/>
            <person name="Ramaraj T."/>
            <person name="Crozier J."/>
            <person name="Davis R.E."/>
            <person name="Shao J."/>
            <person name="Melnick R.L."/>
            <person name="Pereira G.A.G."/>
            <person name="Bailey B.A."/>
        </authorList>
    </citation>
    <scope>NUCLEOTIDE SEQUENCE [LARGE SCALE GENOMIC DNA]</scope>
    <source>
        <strain evidence="1 2">MCA 2997</strain>
    </source>
</reference>
<protein>
    <submittedName>
        <fullName evidence="1">Uncharacterized protein</fullName>
    </submittedName>
</protein>
<name>V2Y7Q9_MONRO</name>
<dbReference type="HOGENOM" id="CLU_1428356_0_0_1"/>
<dbReference type="KEGG" id="mrr:Moror_1863"/>
<dbReference type="AlphaFoldDB" id="V2Y7Q9"/>
<evidence type="ECO:0000313" key="2">
    <source>
        <dbReference type="Proteomes" id="UP000017559"/>
    </source>
</evidence>
<gene>
    <name evidence="1" type="ORF">Moror_1863</name>
</gene>
<proteinExistence type="predicted"/>
<dbReference type="Proteomes" id="UP000017559">
    <property type="component" value="Unassembled WGS sequence"/>
</dbReference>
<accession>V2Y7Q9</accession>
<organism evidence="1 2">
    <name type="scientific">Moniliophthora roreri (strain MCA 2997)</name>
    <name type="common">Cocoa frosty pod rot fungus</name>
    <name type="synonym">Crinipellis roreri</name>
    <dbReference type="NCBI Taxonomy" id="1381753"/>
    <lineage>
        <taxon>Eukaryota</taxon>
        <taxon>Fungi</taxon>
        <taxon>Dikarya</taxon>
        <taxon>Basidiomycota</taxon>
        <taxon>Agaricomycotina</taxon>
        <taxon>Agaricomycetes</taxon>
        <taxon>Agaricomycetidae</taxon>
        <taxon>Agaricales</taxon>
        <taxon>Marasmiineae</taxon>
        <taxon>Marasmiaceae</taxon>
        <taxon>Moniliophthora</taxon>
    </lineage>
</organism>
<keyword evidence="2" id="KW-1185">Reference proteome</keyword>
<evidence type="ECO:0000313" key="1">
    <source>
        <dbReference type="EMBL" id="ESK87694.1"/>
    </source>
</evidence>
<comment type="caution">
    <text evidence="1">The sequence shown here is derived from an EMBL/GenBank/DDBJ whole genome shotgun (WGS) entry which is preliminary data.</text>
</comment>